<dbReference type="GO" id="GO:0005829">
    <property type="term" value="C:cytosol"/>
    <property type="evidence" value="ECO:0007669"/>
    <property type="project" value="TreeGrafter"/>
</dbReference>
<evidence type="ECO:0000256" key="2">
    <source>
        <dbReference type="ARBA" id="ARBA00003670"/>
    </source>
</evidence>
<feature type="active site" evidence="10 11">
    <location>
        <position position="142"/>
    </location>
</feature>
<dbReference type="PROSITE" id="PS00781">
    <property type="entry name" value="PEPCASE_1"/>
    <property type="match status" value="1"/>
</dbReference>
<dbReference type="Pfam" id="PF00311">
    <property type="entry name" value="PEPcase"/>
    <property type="match status" value="1"/>
</dbReference>
<dbReference type="SUPFAM" id="SSF51621">
    <property type="entry name" value="Phosphoenolpyruvate/pyruvate domain"/>
    <property type="match status" value="1"/>
</dbReference>
<dbReference type="EMBL" id="SJPH01000001">
    <property type="protein sequence ID" value="TWT48565.1"/>
    <property type="molecule type" value="Genomic_DNA"/>
</dbReference>
<dbReference type="GO" id="GO:0000287">
    <property type="term" value="F:magnesium ion binding"/>
    <property type="evidence" value="ECO:0007669"/>
    <property type="project" value="UniProtKB-UniRule"/>
</dbReference>
<dbReference type="GO" id="GO:0015977">
    <property type="term" value="P:carbon fixation"/>
    <property type="evidence" value="ECO:0007669"/>
    <property type="project" value="UniProtKB-UniRule"/>
</dbReference>
<comment type="catalytic activity">
    <reaction evidence="9 10">
        <text>oxaloacetate + phosphate = phosphoenolpyruvate + hydrogencarbonate</text>
        <dbReference type="Rhea" id="RHEA:28370"/>
        <dbReference type="ChEBI" id="CHEBI:16452"/>
        <dbReference type="ChEBI" id="CHEBI:17544"/>
        <dbReference type="ChEBI" id="CHEBI:43474"/>
        <dbReference type="ChEBI" id="CHEBI:58702"/>
        <dbReference type="EC" id="4.1.1.31"/>
    </reaction>
</comment>
<sequence>MASDQRLRREIDELGRSFGDTVRQHAGEEVFQLVERIRSLAKRFCEGEGGAADEIDALLRNLSADRLRLVTRSFGAFLELANLAEDRQRVRALRDRERQQHPRPRRESVLDAIASLREEGWSAEKIAAALERVNVELVFTAHPTEAKRKSLRAKLRELRRLLSELDRADLTPRESATLSRQMRCEITKLWQTDVIRPSRPTVLEEVQRGLSFKSVLWRTVPRVMGELREALADAFPETPIDPPTMLRFGSWMGGDRDGHPYVTPAITEQTLVWLREAAIERHQVVCERLMESLSVSVRQAPACSILFEPIATACAADPTLIEKVDAIPPLESPRRWLRVIGCRLEATAAAARGDLPDEAGYRSAEDLAVDVRLLRKALTPTEPGGSDVGAEVQSWLDQIATFGLHTARLDIRQHADVYRGVMEELWAAIGLLKADEPLDESRRQQLLLETLPIAANIAPIDLSETAQRTLQLFRVLRRSARRFGGDCLGGHVISMTRYPSDLLTVLWLWTWSKRVDGGRPEDDELHLPVVPLFETISDLREATQILGDALAAKPYRDHVAACADRQIVMIGYSDSTKDGGYLAAAWALQSVQIELHELAAKAGVRLTFFHGRGGSLGRGGGPAARSILSLPAETFDGSLRLTEQGEVLAERYDDEAIAHRHLEQVLWAVLRASTRPMPEPADEWREHMEAMADASLAAYRCLVDHPQFTRFFRLATPIAQIEALPIGSRPSKRKKGDRIEDLRAIPWVFSWTQSRCLLPGWYGLGAGLERRLAEQGGPQELRTMYRDWPFFRATIDNAAMALAKSNQPVFDRYAALAGDEPGMLEIVRLLDEEYERSCAAVLAVTESAELMDTTPWLKDSIKVRNRYVDPLNLVQIETTRRLRELPEGQIPPDELQHLSQLTIKAVAAGMRTTG</sequence>
<dbReference type="PRINTS" id="PR00150">
    <property type="entry name" value="PEPCARBXLASE"/>
</dbReference>
<dbReference type="NCBIfam" id="NF000584">
    <property type="entry name" value="PRK00009.1"/>
    <property type="match status" value="1"/>
</dbReference>
<accession>A0A5C5WET3</accession>
<keyword evidence="8 10" id="KW-0120">Carbon dioxide fixation</keyword>
<evidence type="ECO:0000256" key="8">
    <source>
        <dbReference type="ARBA" id="ARBA00023300"/>
    </source>
</evidence>
<evidence type="ECO:0000256" key="5">
    <source>
        <dbReference type="ARBA" id="ARBA00022419"/>
    </source>
</evidence>
<dbReference type="GO" id="GO:0006099">
    <property type="term" value="P:tricarboxylic acid cycle"/>
    <property type="evidence" value="ECO:0007669"/>
    <property type="project" value="InterPro"/>
</dbReference>
<comment type="subunit">
    <text evidence="10">Homotetramer.</text>
</comment>
<keyword evidence="6 10" id="KW-0460">Magnesium</keyword>
<evidence type="ECO:0000313" key="14">
    <source>
        <dbReference type="Proteomes" id="UP000318995"/>
    </source>
</evidence>
<dbReference type="InterPro" id="IPR015813">
    <property type="entry name" value="Pyrv/PenolPyrv_kinase-like_dom"/>
</dbReference>
<feature type="active site" evidence="10 12">
    <location>
        <position position="577"/>
    </location>
</feature>
<protein>
    <recommendedName>
        <fullName evidence="5 10">Phosphoenolpyruvate carboxylase</fullName>
        <shortName evidence="10">PEPC</shortName>
        <shortName evidence="10">PEPCase</shortName>
        <ecNumber evidence="4 10">4.1.1.31</ecNumber>
    </recommendedName>
</protein>
<comment type="similarity">
    <text evidence="3 10">Belongs to the PEPCase type 1 family.</text>
</comment>
<comment type="cofactor">
    <cofactor evidence="1 10">
        <name>Mg(2+)</name>
        <dbReference type="ChEBI" id="CHEBI:18420"/>
    </cofactor>
</comment>
<dbReference type="HAMAP" id="MF_00595">
    <property type="entry name" value="PEPcase_type1"/>
    <property type="match status" value="1"/>
</dbReference>
<dbReference type="InterPro" id="IPR033129">
    <property type="entry name" value="PEPCASE_His_AS"/>
</dbReference>
<dbReference type="GO" id="GO:0006107">
    <property type="term" value="P:oxaloacetate metabolic process"/>
    <property type="evidence" value="ECO:0007669"/>
    <property type="project" value="UniProtKB-UniRule"/>
</dbReference>
<dbReference type="PROSITE" id="PS00393">
    <property type="entry name" value="PEPCASE_2"/>
    <property type="match status" value="1"/>
</dbReference>
<name>A0A5C5WET3_9BACT</name>
<dbReference type="PANTHER" id="PTHR30523">
    <property type="entry name" value="PHOSPHOENOLPYRUVATE CARBOXYLASE"/>
    <property type="match status" value="1"/>
</dbReference>
<evidence type="ECO:0000256" key="9">
    <source>
        <dbReference type="ARBA" id="ARBA00048995"/>
    </source>
</evidence>
<evidence type="ECO:0000256" key="6">
    <source>
        <dbReference type="ARBA" id="ARBA00022842"/>
    </source>
</evidence>
<evidence type="ECO:0000256" key="1">
    <source>
        <dbReference type="ARBA" id="ARBA00001946"/>
    </source>
</evidence>
<proteinExistence type="inferred from homology"/>
<comment type="function">
    <text evidence="2 10">Forms oxaloacetate, a four-carbon dicarboxylic acid source for the tricarboxylic acid cycle.</text>
</comment>
<keyword evidence="7 10" id="KW-0456">Lyase</keyword>
<evidence type="ECO:0000313" key="13">
    <source>
        <dbReference type="EMBL" id="TWT48565.1"/>
    </source>
</evidence>
<dbReference type="InterPro" id="IPR021135">
    <property type="entry name" value="PEP_COase"/>
</dbReference>
<organism evidence="13 14">
    <name type="scientific">Botrimarina hoheduenensis</name>
    <dbReference type="NCBI Taxonomy" id="2528000"/>
    <lineage>
        <taxon>Bacteria</taxon>
        <taxon>Pseudomonadati</taxon>
        <taxon>Planctomycetota</taxon>
        <taxon>Planctomycetia</taxon>
        <taxon>Pirellulales</taxon>
        <taxon>Lacipirellulaceae</taxon>
        <taxon>Botrimarina</taxon>
    </lineage>
</organism>
<dbReference type="RefSeq" id="WP_146570728.1">
    <property type="nucleotide sequence ID" value="NZ_SJPH01000001.1"/>
</dbReference>
<reference evidence="13 14" key="1">
    <citation type="submission" date="2019-02" db="EMBL/GenBank/DDBJ databases">
        <title>Deep-cultivation of Planctomycetes and their phenomic and genomic characterization uncovers novel biology.</title>
        <authorList>
            <person name="Wiegand S."/>
            <person name="Jogler M."/>
            <person name="Boedeker C."/>
            <person name="Pinto D."/>
            <person name="Vollmers J."/>
            <person name="Rivas-Marin E."/>
            <person name="Kohn T."/>
            <person name="Peeters S.H."/>
            <person name="Heuer A."/>
            <person name="Rast P."/>
            <person name="Oberbeckmann S."/>
            <person name="Bunk B."/>
            <person name="Jeske O."/>
            <person name="Meyerdierks A."/>
            <person name="Storesund J.E."/>
            <person name="Kallscheuer N."/>
            <person name="Luecker S."/>
            <person name="Lage O.M."/>
            <person name="Pohl T."/>
            <person name="Merkel B.J."/>
            <person name="Hornburger P."/>
            <person name="Mueller R.-W."/>
            <person name="Bruemmer F."/>
            <person name="Labrenz M."/>
            <person name="Spormann A.M."/>
            <person name="Op Den Camp H."/>
            <person name="Overmann J."/>
            <person name="Amann R."/>
            <person name="Jetten M.S.M."/>
            <person name="Mascher T."/>
            <person name="Medema M.H."/>
            <person name="Devos D.P."/>
            <person name="Kaster A.-K."/>
            <person name="Ovreas L."/>
            <person name="Rohde M."/>
            <person name="Galperin M.Y."/>
            <person name="Jogler C."/>
        </authorList>
    </citation>
    <scope>NUCLEOTIDE SEQUENCE [LARGE SCALE GENOMIC DNA]</scope>
    <source>
        <strain evidence="13 14">Pla111</strain>
    </source>
</reference>
<dbReference type="AlphaFoldDB" id="A0A5C5WET3"/>
<keyword evidence="14" id="KW-1185">Reference proteome</keyword>
<keyword evidence="13" id="KW-0670">Pyruvate</keyword>
<evidence type="ECO:0000256" key="10">
    <source>
        <dbReference type="HAMAP-Rule" id="MF_00595"/>
    </source>
</evidence>
<dbReference type="Gene3D" id="1.20.1440.90">
    <property type="entry name" value="Phosphoenolpyruvate/pyruvate domain"/>
    <property type="match status" value="1"/>
</dbReference>
<evidence type="ECO:0000256" key="7">
    <source>
        <dbReference type="ARBA" id="ARBA00023239"/>
    </source>
</evidence>
<evidence type="ECO:0000256" key="3">
    <source>
        <dbReference type="ARBA" id="ARBA00008346"/>
    </source>
</evidence>
<evidence type="ECO:0000256" key="11">
    <source>
        <dbReference type="PROSITE-ProRule" id="PRU10111"/>
    </source>
</evidence>
<dbReference type="OrthoDB" id="9768133at2"/>
<dbReference type="PANTHER" id="PTHR30523:SF6">
    <property type="entry name" value="PHOSPHOENOLPYRUVATE CARBOXYLASE"/>
    <property type="match status" value="1"/>
</dbReference>
<evidence type="ECO:0000256" key="4">
    <source>
        <dbReference type="ARBA" id="ARBA00012305"/>
    </source>
</evidence>
<dbReference type="InterPro" id="IPR018129">
    <property type="entry name" value="PEP_COase_Lys_AS"/>
</dbReference>
<dbReference type="GO" id="GO:0008964">
    <property type="term" value="F:phosphoenolpyruvate carboxylase activity"/>
    <property type="evidence" value="ECO:0007669"/>
    <property type="project" value="UniProtKB-UniRule"/>
</dbReference>
<gene>
    <name evidence="10 13" type="primary">ppc</name>
    <name evidence="13" type="ORF">Pla111_03390</name>
</gene>
<dbReference type="Proteomes" id="UP000318995">
    <property type="component" value="Unassembled WGS sequence"/>
</dbReference>
<comment type="caution">
    <text evidence="13">The sequence shown here is derived from an EMBL/GenBank/DDBJ whole genome shotgun (WGS) entry which is preliminary data.</text>
</comment>
<dbReference type="InterPro" id="IPR022805">
    <property type="entry name" value="PEP_COase_bac/pln-type"/>
</dbReference>
<evidence type="ECO:0000256" key="12">
    <source>
        <dbReference type="PROSITE-ProRule" id="PRU10112"/>
    </source>
</evidence>
<dbReference type="EC" id="4.1.1.31" evidence="4 10"/>